<keyword evidence="1" id="KW-0472">Membrane</keyword>
<keyword evidence="4" id="KW-1185">Reference proteome</keyword>
<organism evidence="3 4">
    <name type="scientific">Deferribacter desulfuricans (strain DSM 14783 / JCM 11476 / NBRC 101012 / SSM1)</name>
    <dbReference type="NCBI Taxonomy" id="639282"/>
    <lineage>
        <taxon>Bacteria</taxon>
        <taxon>Pseudomonadati</taxon>
        <taxon>Deferribacterota</taxon>
        <taxon>Deferribacteres</taxon>
        <taxon>Deferribacterales</taxon>
        <taxon>Deferribacteraceae</taxon>
        <taxon>Deferribacter</taxon>
    </lineage>
</organism>
<accession>D3PB40</accession>
<dbReference type="InterPro" id="IPR018649">
    <property type="entry name" value="SHOCT"/>
</dbReference>
<dbReference type="RefSeq" id="WP_013007061.1">
    <property type="nucleotide sequence ID" value="NC_013939.1"/>
</dbReference>
<dbReference type="STRING" id="639282.DEFDS_0309"/>
<dbReference type="EMBL" id="AP011529">
    <property type="protein sequence ID" value="BAI79813.1"/>
    <property type="molecule type" value="Genomic_DNA"/>
</dbReference>
<keyword evidence="1" id="KW-0812">Transmembrane</keyword>
<feature type="domain" description="SHOCT" evidence="2">
    <location>
        <begin position="54"/>
        <end position="79"/>
    </location>
</feature>
<keyword evidence="1" id="KW-1133">Transmembrane helix</keyword>
<feature type="transmembrane region" description="Helical" evidence="1">
    <location>
        <begin position="12"/>
        <end position="34"/>
    </location>
</feature>
<dbReference type="OrthoDB" id="5461404at2"/>
<sequence length="81" mass="9365">MMHGYGGFGGFGFMGIFSMVIWLVILIVIIYFLFMFIRDFGSKNSITKTGKNHALNILKERYARGEITKEEYLSMKNDLEN</sequence>
<dbReference type="AlphaFoldDB" id="D3PB40"/>
<reference evidence="3 4" key="1">
    <citation type="journal article" date="2010" name="DNA Res.">
        <title>Bacterial lifestyle in a deep-sea hydrothermal vent chimney revealed by the genome sequence of the thermophilic bacterium Deferribacter desulfuricans SSM1.</title>
        <authorList>
            <person name="Takaki Y."/>
            <person name="Shimamura S."/>
            <person name="Nakagawa S."/>
            <person name="Fukuhara Y."/>
            <person name="Horikawa H."/>
            <person name="Ankai A."/>
            <person name="Harada T."/>
            <person name="Hosoyama A."/>
            <person name="Oguchi A."/>
            <person name="Fukui S."/>
            <person name="Fujita N."/>
            <person name="Takami H."/>
            <person name="Takai K."/>
        </authorList>
    </citation>
    <scope>NUCLEOTIDE SEQUENCE [LARGE SCALE GENOMIC DNA]</scope>
    <source>
        <strain evidence="4">DSM 14783 / JCM 11476 / NBRC 101012 / SSM1</strain>
    </source>
</reference>
<protein>
    <recommendedName>
        <fullName evidence="2">SHOCT domain-containing protein</fullName>
    </recommendedName>
</protein>
<dbReference type="eggNOG" id="COG3462">
    <property type="taxonomic scope" value="Bacteria"/>
</dbReference>
<gene>
    <name evidence="3" type="ordered locus">DEFDS_0309</name>
</gene>
<evidence type="ECO:0000313" key="3">
    <source>
        <dbReference type="EMBL" id="BAI79813.1"/>
    </source>
</evidence>
<dbReference type="HOGENOM" id="CLU_159099_3_1_0"/>
<evidence type="ECO:0000313" key="4">
    <source>
        <dbReference type="Proteomes" id="UP000001520"/>
    </source>
</evidence>
<dbReference type="KEGG" id="ddf:DEFDS_0309"/>
<name>D3PB40_DEFDS</name>
<evidence type="ECO:0000256" key="1">
    <source>
        <dbReference type="SAM" id="Phobius"/>
    </source>
</evidence>
<evidence type="ECO:0000259" key="2">
    <source>
        <dbReference type="Pfam" id="PF09851"/>
    </source>
</evidence>
<dbReference type="Proteomes" id="UP000001520">
    <property type="component" value="Chromosome"/>
</dbReference>
<proteinExistence type="predicted"/>
<dbReference type="Pfam" id="PF09851">
    <property type="entry name" value="SHOCT"/>
    <property type="match status" value="1"/>
</dbReference>